<accession>A0A6C0P993</accession>
<dbReference type="AlphaFoldDB" id="A0A6C0P993"/>
<reference evidence="1 2" key="1">
    <citation type="submission" date="2020-02" db="EMBL/GenBank/DDBJ databases">
        <title>Paenibacillus sp. nov., isolated from rhizosphere soil of tomato.</title>
        <authorList>
            <person name="Weon H.-Y."/>
            <person name="Lee S.A."/>
        </authorList>
    </citation>
    <scope>NUCLEOTIDE SEQUENCE [LARGE SCALE GENOMIC DNA]</scope>
    <source>
        <strain evidence="1 2">14171R-81</strain>
    </source>
</reference>
<dbReference type="KEGG" id="prz:GZH47_19995"/>
<organism evidence="1 2">
    <name type="scientific">Paenibacillus rhizovicinus</name>
    <dbReference type="NCBI Taxonomy" id="2704463"/>
    <lineage>
        <taxon>Bacteria</taxon>
        <taxon>Bacillati</taxon>
        <taxon>Bacillota</taxon>
        <taxon>Bacilli</taxon>
        <taxon>Bacillales</taxon>
        <taxon>Paenibacillaceae</taxon>
        <taxon>Paenibacillus</taxon>
    </lineage>
</organism>
<dbReference type="EMBL" id="CP048286">
    <property type="protein sequence ID" value="QHW35190.1"/>
    <property type="molecule type" value="Genomic_DNA"/>
</dbReference>
<name>A0A6C0P993_9BACL</name>
<protein>
    <submittedName>
        <fullName evidence="1">Uncharacterized protein</fullName>
    </submittedName>
</protein>
<gene>
    <name evidence="1" type="ORF">GZH47_19995</name>
</gene>
<proteinExistence type="predicted"/>
<evidence type="ECO:0000313" key="1">
    <source>
        <dbReference type="EMBL" id="QHW35190.1"/>
    </source>
</evidence>
<keyword evidence="2" id="KW-1185">Reference proteome</keyword>
<sequence length="54" mass="5702">MESLAAGGIVRGTAKDIFNPGKAVSRCGFPIAAPAAVLITPKRYEMRNQPASRD</sequence>
<dbReference type="Proteomes" id="UP000479114">
    <property type="component" value="Chromosome"/>
</dbReference>
<evidence type="ECO:0000313" key="2">
    <source>
        <dbReference type="Proteomes" id="UP000479114"/>
    </source>
</evidence>